<evidence type="ECO:0000256" key="3">
    <source>
        <dbReference type="ARBA" id="ARBA00013036"/>
    </source>
</evidence>
<dbReference type="GO" id="GO:0009073">
    <property type="term" value="P:aromatic amino acid family biosynthetic process"/>
    <property type="evidence" value="ECO:0007669"/>
    <property type="project" value="UniProtKB-KW"/>
</dbReference>
<feature type="binding site" evidence="11">
    <location>
        <begin position="313"/>
        <end position="317"/>
    </location>
    <ligand>
        <name>FMN</name>
        <dbReference type="ChEBI" id="CHEBI:58210"/>
    </ligand>
</feature>
<evidence type="ECO:0000256" key="4">
    <source>
        <dbReference type="ARBA" id="ARBA00022605"/>
    </source>
</evidence>
<dbReference type="NCBIfam" id="NF003793">
    <property type="entry name" value="PRK05382.1"/>
    <property type="match status" value="1"/>
</dbReference>
<dbReference type="STRING" id="1048834.TC41_1570"/>
<dbReference type="Gene3D" id="3.60.150.10">
    <property type="entry name" value="Chorismate synthase AroC"/>
    <property type="match status" value="1"/>
</dbReference>
<dbReference type="PROSITE" id="PS00787">
    <property type="entry name" value="CHORISMATE_SYNTHASE_1"/>
    <property type="match status" value="1"/>
</dbReference>
<evidence type="ECO:0000256" key="10">
    <source>
        <dbReference type="ARBA" id="ARBA00023239"/>
    </source>
</evidence>
<dbReference type="InterPro" id="IPR035904">
    <property type="entry name" value="Chorismate_synth_AroC_sf"/>
</dbReference>
<feature type="binding site" evidence="11">
    <location>
        <begin position="254"/>
        <end position="255"/>
    </location>
    <ligand>
        <name>FMN</name>
        <dbReference type="ChEBI" id="CHEBI:58210"/>
    </ligand>
</feature>
<feature type="binding site" evidence="11">
    <location>
        <position position="51"/>
    </location>
    <ligand>
        <name>NADP(+)</name>
        <dbReference type="ChEBI" id="CHEBI:58349"/>
    </ligand>
</feature>
<dbReference type="eggNOG" id="COG0082">
    <property type="taxonomic scope" value="Bacteria"/>
</dbReference>
<feature type="binding site" evidence="11">
    <location>
        <position position="339"/>
    </location>
    <ligand>
        <name>FMN</name>
        <dbReference type="ChEBI" id="CHEBI:58210"/>
    </ligand>
</feature>
<feature type="binding site" evidence="11">
    <location>
        <position position="45"/>
    </location>
    <ligand>
        <name>NADP(+)</name>
        <dbReference type="ChEBI" id="CHEBI:58349"/>
    </ligand>
</feature>
<evidence type="ECO:0000256" key="11">
    <source>
        <dbReference type="HAMAP-Rule" id="MF_00300"/>
    </source>
</evidence>
<comment type="subunit">
    <text evidence="11">Homotetramer.</text>
</comment>
<dbReference type="Proteomes" id="UP000000292">
    <property type="component" value="Chromosome"/>
</dbReference>
<dbReference type="KEGG" id="aad:TC41_1570"/>
<evidence type="ECO:0000256" key="12">
    <source>
        <dbReference type="RuleBase" id="RU000605"/>
    </source>
</evidence>
<dbReference type="InterPro" id="IPR000453">
    <property type="entry name" value="Chorismate_synth"/>
</dbReference>
<evidence type="ECO:0000256" key="5">
    <source>
        <dbReference type="ARBA" id="ARBA00022630"/>
    </source>
</evidence>
<dbReference type="PANTHER" id="PTHR21085">
    <property type="entry name" value="CHORISMATE SYNTHASE"/>
    <property type="match status" value="1"/>
</dbReference>
<dbReference type="PIRSF" id="PIRSF001456">
    <property type="entry name" value="Chorismate_synth"/>
    <property type="match status" value="1"/>
</dbReference>
<dbReference type="GO" id="GO:0005829">
    <property type="term" value="C:cytosol"/>
    <property type="evidence" value="ECO:0007669"/>
    <property type="project" value="TreeGrafter"/>
</dbReference>
<evidence type="ECO:0000313" key="14">
    <source>
        <dbReference type="Proteomes" id="UP000000292"/>
    </source>
</evidence>
<dbReference type="Pfam" id="PF01264">
    <property type="entry name" value="Chorismate_synt"/>
    <property type="match status" value="1"/>
</dbReference>
<dbReference type="HOGENOM" id="CLU_034547_2_0_9"/>
<dbReference type="PANTHER" id="PTHR21085:SF0">
    <property type="entry name" value="CHORISMATE SYNTHASE"/>
    <property type="match status" value="1"/>
</dbReference>
<dbReference type="EMBL" id="CP002902">
    <property type="protein sequence ID" value="AEJ43501.1"/>
    <property type="molecule type" value="Genomic_DNA"/>
</dbReference>
<evidence type="ECO:0000256" key="8">
    <source>
        <dbReference type="ARBA" id="ARBA00022857"/>
    </source>
</evidence>
<sequence length="390" mass="42377">MEGQPLLRYLSAGESHGPALTVVIDGFPSNVTIRKEKIDEQLRRRQQGYGRGYRQQIESDEVQVTSGIRFGKTLGTPITLVVQNRDFKNWSAKMAPFGDKPEDLKEVYRPRPGHADLAGAIKYDHEDIRNVLERASARNTATLVAAGALVRQLLEHFGIRIAAHVVELCDVKASQFPDTLEELEARANASPVRCADESAAERMMARIDEAKAAGDTVGGIFEVIVRGCPIGLGSYAQPDRKLDGRLAGALMSIQAIKGVEIGLGFEAARRMGSKVHDPILYDGTRYIRSHNGAGGLEGGVTNGEDIVIRAAMKPISTLYNPLPSVNMKTKEAEPAAIERSDICALPAASVVGENVVAWVIAEAFLEKFGGDSLEQIVDAFRAYQARVSQR</sequence>
<proteinExistence type="inferred from homology"/>
<dbReference type="PATRIC" id="fig|1048834.4.peg.1492"/>
<dbReference type="NCBIfam" id="TIGR00033">
    <property type="entry name" value="aroC"/>
    <property type="match status" value="1"/>
</dbReference>
<comment type="function">
    <text evidence="11">Catalyzes the anti-1,4-elimination of the C-3 phosphate and the C-6 proR hydrogen from 5-enolpyruvylshikimate-3-phosphate (EPSP) to yield chorismate, which is the branch point compound that serves as the starting substrate for the three terminal pathways of aromatic amino acid biosynthesis. This reaction introduces a second double bond into the aromatic ring system.</text>
</comment>
<dbReference type="GO" id="GO:0009423">
    <property type="term" value="P:chorismate biosynthetic process"/>
    <property type="evidence" value="ECO:0007669"/>
    <property type="project" value="UniProtKB-UniRule"/>
</dbReference>
<keyword evidence="10 11" id="KW-0456">Lyase</keyword>
<dbReference type="InterPro" id="IPR020541">
    <property type="entry name" value="Chorismate_synthase_CS"/>
</dbReference>
<comment type="cofactor">
    <cofactor evidence="11 12">
        <name>FMNH2</name>
        <dbReference type="ChEBI" id="CHEBI:57618"/>
    </cofactor>
    <text evidence="11 12">Reduced FMN (FMNH(2)).</text>
</comment>
<dbReference type="UniPathway" id="UPA00053">
    <property type="reaction ID" value="UER00090"/>
</dbReference>
<feature type="binding site" evidence="11">
    <location>
        <position position="298"/>
    </location>
    <ligand>
        <name>FMN</name>
        <dbReference type="ChEBI" id="CHEBI:58210"/>
    </ligand>
</feature>
<dbReference type="AlphaFoldDB" id="F8IJY9"/>
<comment type="catalytic activity">
    <reaction evidence="11 12">
        <text>5-O-(1-carboxyvinyl)-3-phosphoshikimate = chorismate + phosphate</text>
        <dbReference type="Rhea" id="RHEA:21020"/>
        <dbReference type="ChEBI" id="CHEBI:29748"/>
        <dbReference type="ChEBI" id="CHEBI:43474"/>
        <dbReference type="ChEBI" id="CHEBI:57701"/>
        <dbReference type="EC" id="4.2.3.5"/>
    </reaction>
</comment>
<keyword evidence="9 11" id="KW-0057">Aromatic amino acid biosynthesis</keyword>
<dbReference type="GO" id="GO:0008652">
    <property type="term" value="P:amino acid biosynthetic process"/>
    <property type="evidence" value="ECO:0007669"/>
    <property type="project" value="UniProtKB-KW"/>
</dbReference>
<evidence type="ECO:0000256" key="7">
    <source>
        <dbReference type="ARBA" id="ARBA00022827"/>
    </source>
</evidence>
<dbReference type="SUPFAM" id="SSF103263">
    <property type="entry name" value="Chorismate synthase, AroC"/>
    <property type="match status" value="1"/>
</dbReference>
<comment type="pathway">
    <text evidence="1 11 12">Metabolic intermediate biosynthesis; chorismate biosynthesis; chorismate from D-erythrose 4-phosphate and phosphoenolpyruvate: step 7/7.</text>
</comment>
<name>F8IJY9_ALIAT</name>
<dbReference type="CDD" id="cd07304">
    <property type="entry name" value="Chorismate_synthase"/>
    <property type="match status" value="1"/>
</dbReference>
<accession>F8IJY9</accession>
<organism evidence="13 14">
    <name type="scientific">Alicyclobacillus acidocaldarius (strain Tc-4-1)</name>
    <name type="common">Bacillus acidocaldarius</name>
    <dbReference type="NCBI Taxonomy" id="1048834"/>
    <lineage>
        <taxon>Bacteria</taxon>
        <taxon>Bacillati</taxon>
        <taxon>Bacillota</taxon>
        <taxon>Bacilli</taxon>
        <taxon>Bacillales</taxon>
        <taxon>Alicyclobacillaceae</taxon>
        <taxon>Alicyclobacillus</taxon>
    </lineage>
</organism>
<keyword evidence="6 11" id="KW-0288">FMN</keyword>
<protein>
    <recommendedName>
        <fullName evidence="3 11">Chorismate synthase</fullName>
        <shortName evidence="11">CS</shortName>
        <ecNumber evidence="3 11">4.2.3.5</ecNumber>
    </recommendedName>
    <alternativeName>
        <fullName evidence="11">5-enolpyruvylshikimate-3-phosphate phospholyase</fullName>
    </alternativeName>
</protein>
<dbReference type="GO" id="GO:0010181">
    <property type="term" value="F:FMN binding"/>
    <property type="evidence" value="ECO:0007669"/>
    <property type="project" value="TreeGrafter"/>
</dbReference>
<feature type="binding site" evidence="11">
    <location>
        <begin position="134"/>
        <end position="136"/>
    </location>
    <ligand>
        <name>FMN</name>
        <dbReference type="ChEBI" id="CHEBI:58210"/>
    </ligand>
</feature>
<keyword evidence="8 11" id="KW-0521">NADP</keyword>
<dbReference type="GO" id="GO:0004107">
    <property type="term" value="F:chorismate synthase activity"/>
    <property type="evidence" value="ECO:0007669"/>
    <property type="project" value="UniProtKB-UniRule"/>
</dbReference>
<comment type="similarity">
    <text evidence="2 11 12">Belongs to the chorismate synthase family.</text>
</comment>
<keyword evidence="5 11" id="KW-0285">Flavoprotein</keyword>
<dbReference type="FunFam" id="3.60.150.10:FF:000002">
    <property type="entry name" value="Chorismate synthase"/>
    <property type="match status" value="1"/>
</dbReference>
<keyword evidence="4 11" id="KW-0028">Amino-acid biosynthesis</keyword>
<gene>
    <name evidence="11 13" type="primary">aroC</name>
    <name evidence="13" type="ordered locus">TC41_1570</name>
</gene>
<keyword evidence="7 11" id="KW-0274">FAD</keyword>
<dbReference type="PROSITE" id="PS00788">
    <property type="entry name" value="CHORISMATE_SYNTHASE_2"/>
    <property type="match status" value="1"/>
</dbReference>
<evidence type="ECO:0000256" key="9">
    <source>
        <dbReference type="ARBA" id="ARBA00023141"/>
    </source>
</evidence>
<reference evidence="13 14" key="1">
    <citation type="journal article" date="2011" name="J. Bacteriol.">
        <title>Complete Genome Sequence of Alicyclobacillus acidocaldarius Strain Tc-4-1.</title>
        <authorList>
            <person name="Chen Y."/>
            <person name="He Y."/>
            <person name="Zhang B."/>
            <person name="Yang J."/>
            <person name="Li W."/>
            <person name="Dong Z."/>
            <person name="Hu S."/>
        </authorList>
    </citation>
    <scope>NUCLEOTIDE SEQUENCE [LARGE SCALE GENOMIC DNA]</scope>
    <source>
        <strain evidence="13 14">Tc-4-1</strain>
    </source>
</reference>
<evidence type="ECO:0000313" key="13">
    <source>
        <dbReference type="EMBL" id="AEJ43501.1"/>
    </source>
</evidence>
<dbReference type="HAMAP" id="MF_00300">
    <property type="entry name" value="Chorismate_synth"/>
    <property type="match status" value="1"/>
</dbReference>
<reference evidence="14" key="2">
    <citation type="submission" date="2011-06" db="EMBL/GenBank/DDBJ databases">
        <title>The complete genome sequence of Alicyclobacillus acidocaldarius sp. Tc-4-1.</title>
        <authorList>
            <person name="Chen Y."/>
            <person name="He Y."/>
            <person name="Dong Z."/>
            <person name="Hu S."/>
        </authorList>
    </citation>
    <scope>NUCLEOTIDE SEQUENCE [LARGE SCALE GENOMIC DNA]</scope>
    <source>
        <strain evidence="14">Tc-4-1</strain>
    </source>
</reference>
<dbReference type="EC" id="4.2.3.5" evidence="3 11"/>
<evidence type="ECO:0000256" key="2">
    <source>
        <dbReference type="ARBA" id="ARBA00008014"/>
    </source>
</evidence>
<evidence type="ECO:0000256" key="6">
    <source>
        <dbReference type="ARBA" id="ARBA00022643"/>
    </source>
</evidence>
<evidence type="ECO:0000256" key="1">
    <source>
        <dbReference type="ARBA" id="ARBA00005044"/>
    </source>
</evidence>